<dbReference type="InterPro" id="IPR052954">
    <property type="entry name" value="GPCR-Ligand_Int"/>
</dbReference>
<comment type="subcellular location">
    <subcellularLocation>
        <location evidence="1">Membrane</location>
    </subcellularLocation>
</comment>
<evidence type="ECO:0000256" key="2">
    <source>
        <dbReference type="ARBA" id="ARBA00022692"/>
    </source>
</evidence>
<dbReference type="InterPro" id="IPR017452">
    <property type="entry name" value="GPCR_Rhodpsn_7TM"/>
</dbReference>
<proteinExistence type="predicted"/>
<feature type="transmembrane region" description="Helical" evidence="5">
    <location>
        <begin position="254"/>
        <end position="274"/>
    </location>
</feature>
<dbReference type="GO" id="GO:0004930">
    <property type="term" value="F:G protein-coupled receptor activity"/>
    <property type="evidence" value="ECO:0007669"/>
    <property type="project" value="InterPro"/>
</dbReference>
<dbReference type="GO" id="GO:0016020">
    <property type="term" value="C:membrane"/>
    <property type="evidence" value="ECO:0007669"/>
    <property type="project" value="UniProtKB-SubCell"/>
</dbReference>
<dbReference type="PRINTS" id="PR00237">
    <property type="entry name" value="GPCRRHODOPSN"/>
</dbReference>
<keyword evidence="3 5" id="KW-1133">Transmembrane helix</keyword>
<keyword evidence="4 5" id="KW-0472">Membrane</keyword>
<feature type="transmembrane region" description="Helical" evidence="5">
    <location>
        <begin position="101"/>
        <end position="128"/>
    </location>
</feature>
<accession>A0A2C9LHS0</accession>
<feature type="transmembrane region" description="Helical" evidence="5">
    <location>
        <begin position="294"/>
        <end position="317"/>
    </location>
</feature>
<sequence>MNSSYLSQSEMISDQETWFIMKILMFGVTPFVCMFGIVGNVLSMAVLVKHGLNKCSNIILVALAFSDITYLASFNSVPKILYEAVWNREYVGYSKTSCDVLFVLFSFFTLLDYSLALMGMTLPILITVERLVVIFLPLSFDRVITPTRTWLAVVGVAVYWLSIFSYTSFWQVLEFDVDNMTKKSVGIIKRSAFYESNPYSVSLIQNLFTYSSMVVPPIVTVAGSIVISVQIRVALLKRKSMTTRCRSNNRTTKLLLAVNGVYCVTAAVISLPMYIPEYASYSLTNETPSNIKRISYQVLNIAECMNCSSNFVVYVILNKRFRKTLRDFFQCGHKAKSSVFNSYQNLTLRQPATRLGTDTVYHQ</sequence>
<dbReference type="PANTHER" id="PTHR46641">
    <property type="entry name" value="FMRFAMIDE RECEPTOR-RELATED"/>
    <property type="match status" value="1"/>
</dbReference>
<evidence type="ECO:0000256" key="5">
    <source>
        <dbReference type="SAM" id="Phobius"/>
    </source>
</evidence>
<feature type="transmembrane region" description="Helical" evidence="5">
    <location>
        <begin position="207"/>
        <end position="233"/>
    </location>
</feature>
<evidence type="ECO:0000256" key="1">
    <source>
        <dbReference type="ARBA" id="ARBA00004370"/>
    </source>
</evidence>
<reference evidence="7" key="1">
    <citation type="submission" date="2020-05" db="UniProtKB">
        <authorList>
            <consortium name="EnsemblMetazoa"/>
        </authorList>
    </citation>
    <scope>IDENTIFICATION</scope>
    <source>
        <strain evidence="7">BB02</strain>
    </source>
</reference>
<dbReference type="PROSITE" id="PS50262">
    <property type="entry name" value="G_PROTEIN_RECEP_F1_2"/>
    <property type="match status" value="1"/>
</dbReference>
<dbReference type="Pfam" id="PF00001">
    <property type="entry name" value="7tm_1"/>
    <property type="match status" value="1"/>
</dbReference>
<dbReference type="EnsemblMetazoa" id="BGLB031234-RA">
    <property type="protein sequence ID" value="BGLB031234-PA"/>
    <property type="gene ID" value="BGLB031234"/>
</dbReference>
<dbReference type="PANTHER" id="PTHR46641:SF2">
    <property type="entry name" value="FMRFAMIDE RECEPTOR"/>
    <property type="match status" value="1"/>
</dbReference>
<evidence type="ECO:0000259" key="6">
    <source>
        <dbReference type="PROSITE" id="PS50262"/>
    </source>
</evidence>
<feature type="transmembrane region" description="Helical" evidence="5">
    <location>
        <begin position="20"/>
        <end position="46"/>
    </location>
</feature>
<dbReference type="SUPFAM" id="SSF81321">
    <property type="entry name" value="Family A G protein-coupled receptor-like"/>
    <property type="match status" value="1"/>
</dbReference>
<evidence type="ECO:0000256" key="4">
    <source>
        <dbReference type="ARBA" id="ARBA00023136"/>
    </source>
</evidence>
<organism evidence="7 8">
    <name type="scientific">Biomphalaria glabrata</name>
    <name type="common">Bloodfluke planorb</name>
    <name type="synonym">Freshwater snail</name>
    <dbReference type="NCBI Taxonomy" id="6526"/>
    <lineage>
        <taxon>Eukaryota</taxon>
        <taxon>Metazoa</taxon>
        <taxon>Spiralia</taxon>
        <taxon>Lophotrochozoa</taxon>
        <taxon>Mollusca</taxon>
        <taxon>Gastropoda</taxon>
        <taxon>Heterobranchia</taxon>
        <taxon>Euthyneura</taxon>
        <taxon>Panpulmonata</taxon>
        <taxon>Hygrophila</taxon>
        <taxon>Lymnaeoidea</taxon>
        <taxon>Planorbidae</taxon>
        <taxon>Biomphalaria</taxon>
    </lineage>
</organism>
<protein>
    <recommendedName>
        <fullName evidence="6">G-protein coupled receptors family 1 profile domain-containing protein</fullName>
    </recommendedName>
</protein>
<feature type="domain" description="G-protein coupled receptors family 1 profile" evidence="6">
    <location>
        <begin position="39"/>
        <end position="314"/>
    </location>
</feature>
<dbReference type="Proteomes" id="UP000076420">
    <property type="component" value="Unassembled WGS sequence"/>
</dbReference>
<feature type="transmembrane region" description="Helical" evidence="5">
    <location>
        <begin position="149"/>
        <end position="173"/>
    </location>
</feature>
<name>A0A2C9LHS0_BIOGL</name>
<evidence type="ECO:0000313" key="8">
    <source>
        <dbReference type="Proteomes" id="UP000076420"/>
    </source>
</evidence>
<dbReference type="Gene3D" id="1.20.1070.10">
    <property type="entry name" value="Rhodopsin 7-helix transmembrane proteins"/>
    <property type="match status" value="1"/>
</dbReference>
<evidence type="ECO:0000313" key="7">
    <source>
        <dbReference type="EnsemblMetazoa" id="BGLB031234-PA"/>
    </source>
</evidence>
<dbReference type="VEuPathDB" id="VectorBase:BGLB031234"/>
<feature type="transmembrane region" description="Helical" evidence="5">
    <location>
        <begin position="58"/>
        <end position="81"/>
    </location>
</feature>
<gene>
    <name evidence="7" type="primary">106070248</name>
</gene>
<dbReference type="VEuPathDB" id="VectorBase:BGLAX_040047"/>
<dbReference type="KEGG" id="bgt:106070248"/>
<dbReference type="STRING" id="6526.A0A2C9LHS0"/>
<evidence type="ECO:0000256" key="3">
    <source>
        <dbReference type="ARBA" id="ARBA00022989"/>
    </source>
</evidence>
<dbReference type="AlphaFoldDB" id="A0A2C9LHS0"/>
<keyword evidence="2 5" id="KW-0812">Transmembrane</keyword>
<dbReference type="InterPro" id="IPR000276">
    <property type="entry name" value="GPCR_Rhodpsn"/>
</dbReference>